<feature type="domain" description="AAA+ ATPase" evidence="8">
    <location>
        <begin position="26"/>
        <end position="222"/>
    </location>
</feature>
<dbReference type="InterPro" id="IPR003593">
    <property type="entry name" value="AAA+_ATPase"/>
</dbReference>
<dbReference type="PANTHER" id="PTHR11669">
    <property type="entry name" value="REPLICATION FACTOR C / DNA POLYMERASE III GAMMA-TAU SUBUNIT"/>
    <property type="match status" value="1"/>
</dbReference>
<dbReference type="PANTHER" id="PTHR11669:SF8">
    <property type="entry name" value="DNA POLYMERASE III SUBUNIT DELTA"/>
    <property type="match status" value="1"/>
</dbReference>
<dbReference type="EMBL" id="BMDC01000003">
    <property type="protein sequence ID" value="GGH65399.1"/>
    <property type="molecule type" value="Genomic_DNA"/>
</dbReference>
<evidence type="ECO:0000256" key="1">
    <source>
        <dbReference type="ARBA" id="ARBA00012417"/>
    </source>
</evidence>
<dbReference type="InterPro" id="IPR004622">
    <property type="entry name" value="DNA_pol_HolB"/>
</dbReference>
<dbReference type="Proteomes" id="UP000600171">
    <property type="component" value="Unassembled WGS sequence"/>
</dbReference>
<evidence type="ECO:0000256" key="2">
    <source>
        <dbReference type="ARBA" id="ARBA00014363"/>
    </source>
</evidence>
<dbReference type="RefSeq" id="WP_188360093.1">
    <property type="nucleotide sequence ID" value="NZ_BMDC01000003.1"/>
</dbReference>
<dbReference type="GO" id="GO:0003887">
    <property type="term" value="F:DNA-directed DNA polymerase activity"/>
    <property type="evidence" value="ECO:0007669"/>
    <property type="project" value="InterPro"/>
</dbReference>
<keyword evidence="6" id="KW-0239">DNA-directed DNA polymerase</keyword>
<keyword evidence="5" id="KW-0235">DNA replication</keyword>
<evidence type="ECO:0000256" key="4">
    <source>
        <dbReference type="ARBA" id="ARBA00022695"/>
    </source>
</evidence>
<dbReference type="GO" id="GO:0008408">
    <property type="term" value="F:3'-5' exonuclease activity"/>
    <property type="evidence" value="ECO:0007669"/>
    <property type="project" value="InterPro"/>
</dbReference>
<dbReference type="InterPro" id="IPR015199">
    <property type="entry name" value="DNA_pol_III_delta_C"/>
</dbReference>
<protein>
    <recommendedName>
        <fullName evidence="2">DNA polymerase III subunit delta'</fullName>
        <ecNumber evidence="1">2.7.7.7</ecNumber>
    </recommendedName>
</protein>
<dbReference type="Gene3D" id="3.40.50.300">
    <property type="entry name" value="P-loop containing nucleotide triphosphate hydrolases"/>
    <property type="match status" value="1"/>
</dbReference>
<organism evidence="9 10">
    <name type="scientific">Rothia aerolata</name>
    <dbReference type="NCBI Taxonomy" id="1812262"/>
    <lineage>
        <taxon>Bacteria</taxon>
        <taxon>Bacillati</taxon>
        <taxon>Actinomycetota</taxon>
        <taxon>Actinomycetes</taxon>
        <taxon>Micrococcales</taxon>
        <taxon>Micrococcaceae</taxon>
        <taxon>Rothia</taxon>
    </lineage>
</organism>
<evidence type="ECO:0000256" key="5">
    <source>
        <dbReference type="ARBA" id="ARBA00022705"/>
    </source>
</evidence>
<accession>A0A917IYF2</accession>
<evidence type="ECO:0000259" key="8">
    <source>
        <dbReference type="SMART" id="SM00382"/>
    </source>
</evidence>
<proteinExistence type="predicted"/>
<dbReference type="SMART" id="SM00382">
    <property type="entry name" value="AAA"/>
    <property type="match status" value="1"/>
</dbReference>
<dbReference type="EC" id="2.7.7.7" evidence="1"/>
<comment type="catalytic activity">
    <reaction evidence="7">
        <text>DNA(n) + a 2'-deoxyribonucleoside 5'-triphosphate = DNA(n+1) + diphosphate</text>
        <dbReference type="Rhea" id="RHEA:22508"/>
        <dbReference type="Rhea" id="RHEA-COMP:17339"/>
        <dbReference type="Rhea" id="RHEA-COMP:17340"/>
        <dbReference type="ChEBI" id="CHEBI:33019"/>
        <dbReference type="ChEBI" id="CHEBI:61560"/>
        <dbReference type="ChEBI" id="CHEBI:173112"/>
        <dbReference type="EC" id="2.7.7.7"/>
    </reaction>
</comment>
<gene>
    <name evidence="9" type="ORF">GCM10007359_18600</name>
</gene>
<keyword evidence="4" id="KW-0548">Nucleotidyltransferase</keyword>
<keyword evidence="3" id="KW-0808">Transferase</keyword>
<evidence type="ECO:0000256" key="7">
    <source>
        <dbReference type="ARBA" id="ARBA00049244"/>
    </source>
</evidence>
<dbReference type="GO" id="GO:0006261">
    <property type="term" value="P:DNA-templated DNA replication"/>
    <property type="evidence" value="ECO:0007669"/>
    <property type="project" value="TreeGrafter"/>
</dbReference>
<evidence type="ECO:0000313" key="9">
    <source>
        <dbReference type="EMBL" id="GGH65399.1"/>
    </source>
</evidence>
<dbReference type="Pfam" id="PF09115">
    <property type="entry name" value="DNApol3-delta_C"/>
    <property type="match status" value="1"/>
</dbReference>
<sequence length="378" mass="41332">MSVWDRLVGQPEVTAQLARAAAEDRPTHAWLFTGPPGSGRSEAARAFAAALLCDSPEPSQRGCGVCKSCQTALSGSHADLTHFTTENLQIRIEEARDLVVKAQDRPSVGRWRVIILEDADRMPERTSNVLLKAIEEPPPHTIWLLTAPSPLDVLVTIRSRCRPVKLRVPSQQAVAEALVASGVAAELAGQCAALAQGNLDVARQLATSREEFDRRNSVVRMPLGIRGISDAMAAAEKLIGISDDAAEAVAAERNERERQELMRTLGIEEGEKVNPSMRAQLRNLEEDQKRRARRIKTDTLDRFLVDLQTFFRDVLTLQLGTGSALINAHLADELAAYAQARSSAKTLELLDSVALTRRRISTNASAKLAFEAMMASFL</sequence>
<dbReference type="AlphaFoldDB" id="A0A917IYF2"/>
<keyword evidence="10" id="KW-1185">Reference proteome</keyword>
<evidence type="ECO:0000256" key="3">
    <source>
        <dbReference type="ARBA" id="ARBA00022679"/>
    </source>
</evidence>
<name>A0A917IYF2_9MICC</name>
<dbReference type="InterPro" id="IPR027417">
    <property type="entry name" value="P-loop_NTPase"/>
</dbReference>
<evidence type="ECO:0000313" key="10">
    <source>
        <dbReference type="Proteomes" id="UP000600171"/>
    </source>
</evidence>
<dbReference type="Pfam" id="PF13177">
    <property type="entry name" value="DNA_pol3_delta2"/>
    <property type="match status" value="1"/>
</dbReference>
<dbReference type="InterPro" id="IPR050238">
    <property type="entry name" value="DNA_Rep/Repair_Clamp_Loader"/>
</dbReference>
<dbReference type="NCBIfam" id="TIGR00678">
    <property type="entry name" value="holB"/>
    <property type="match status" value="1"/>
</dbReference>
<reference evidence="9 10" key="1">
    <citation type="journal article" date="2014" name="Int. J. Syst. Evol. Microbiol.">
        <title>Complete genome sequence of Corynebacterium casei LMG S-19264T (=DSM 44701T), isolated from a smear-ripened cheese.</title>
        <authorList>
            <consortium name="US DOE Joint Genome Institute (JGI-PGF)"/>
            <person name="Walter F."/>
            <person name="Albersmeier A."/>
            <person name="Kalinowski J."/>
            <person name="Ruckert C."/>
        </authorList>
    </citation>
    <scope>NUCLEOTIDE SEQUENCE [LARGE SCALE GENOMIC DNA]</scope>
    <source>
        <strain evidence="9 10">CCM 8669</strain>
    </source>
</reference>
<comment type="caution">
    <text evidence="9">The sequence shown here is derived from an EMBL/GenBank/DDBJ whole genome shotgun (WGS) entry which is preliminary data.</text>
</comment>
<dbReference type="NCBIfam" id="NF005926">
    <property type="entry name" value="PRK07940.1"/>
    <property type="match status" value="1"/>
</dbReference>
<dbReference type="SUPFAM" id="SSF52540">
    <property type="entry name" value="P-loop containing nucleoside triphosphate hydrolases"/>
    <property type="match status" value="1"/>
</dbReference>
<evidence type="ECO:0000256" key="6">
    <source>
        <dbReference type="ARBA" id="ARBA00022932"/>
    </source>
</evidence>